<sequence length="108" mass="11960">MSLLLKAALGAAIVIAIALLSRSRYFLIAGLVPLFPSFALISHYIVGVERSREDLKATIAFGLWALLPYAVYLIAAYFLVDKMSLWPALTLAAIFWCFAAAILIYYRT</sequence>
<keyword evidence="1" id="KW-1133">Transmembrane helix</keyword>
<proteinExistence type="predicted"/>
<dbReference type="Pfam" id="PF06942">
    <property type="entry name" value="GlpM"/>
    <property type="match status" value="1"/>
</dbReference>
<evidence type="ECO:0000313" key="3">
    <source>
        <dbReference type="Proteomes" id="UP000252182"/>
    </source>
</evidence>
<dbReference type="OrthoDB" id="6053681at2"/>
<dbReference type="KEGG" id="hyf:DTO96_101020"/>
<dbReference type="InterPro" id="IPR009707">
    <property type="entry name" value="GlpM/YdgC"/>
</dbReference>
<evidence type="ECO:0000256" key="1">
    <source>
        <dbReference type="SAM" id="Phobius"/>
    </source>
</evidence>
<keyword evidence="3" id="KW-1185">Reference proteome</keyword>
<feature type="transmembrane region" description="Helical" evidence="1">
    <location>
        <begin position="26"/>
        <end position="46"/>
    </location>
</feature>
<dbReference type="Proteomes" id="UP000252182">
    <property type="component" value="Chromosome"/>
</dbReference>
<organism evidence="2 3">
    <name type="scientific">Ephemeroptericola cinctiostellae</name>
    <dbReference type="NCBI Taxonomy" id="2268024"/>
    <lineage>
        <taxon>Bacteria</taxon>
        <taxon>Pseudomonadati</taxon>
        <taxon>Pseudomonadota</taxon>
        <taxon>Betaproteobacteria</taxon>
        <taxon>Burkholderiales</taxon>
        <taxon>Burkholderiaceae</taxon>
        <taxon>Ephemeroptericola</taxon>
    </lineage>
</organism>
<keyword evidence="1" id="KW-0812">Transmembrane</keyword>
<protein>
    <submittedName>
        <fullName evidence="2">Inner membrane protein YdgC</fullName>
    </submittedName>
</protein>
<dbReference type="AlphaFoldDB" id="A0A345DAA2"/>
<dbReference type="EMBL" id="CP031124">
    <property type="protein sequence ID" value="AXF85290.1"/>
    <property type="molecule type" value="Genomic_DNA"/>
</dbReference>
<feature type="transmembrane region" description="Helical" evidence="1">
    <location>
        <begin position="85"/>
        <end position="106"/>
    </location>
</feature>
<name>A0A345DAA2_9BURK</name>
<keyword evidence="1" id="KW-0472">Membrane</keyword>
<reference evidence="3" key="1">
    <citation type="submission" date="2018-07" db="EMBL/GenBank/DDBJ databases">
        <authorList>
            <person name="Kim H."/>
        </authorList>
    </citation>
    <scope>NUCLEOTIDE SEQUENCE [LARGE SCALE GENOMIC DNA]</scope>
    <source>
        <strain evidence="3">F02</strain>
    </source>
</reference>
<dbReference type="RefSeq" id="WP_114562502.1">
    <property type="nucleotide sequence ID" value="NZ_CP031124.1"/>
</dbReference>
<accession>A0A345DAA2</accession>
<feature type="transmembrane region" description="Helical" evidence="1">
    <location>
        <begin position="58"/>
        <end position="79"/>
    </location>
</feature>
<evidence type="ECO:0000313" key="2">
    <source>
        <dbReference type="EMBL" id="AXF85290.1"/>
    </source>
</evidence>
<gene>
    <name evidence="2" type="primary">ydgC</name>
    <name evidence="2" type="ORF">DTO96_101020</name>
</gene>